<evidence type="ECO:0000313" key="3">
    <source>
        <dbReference type="EMBL" id="NCJ07932.1"/>
    </source>
</evidence>
<dbReference type="InterPro" id="IPR025403">
    <property type="entry name" value="TgpA-like_C"/>
</dbReference>
<evidence type="ECO:0000259" key="2">
    <source>
        <dbReference type="Pfam" id="PF13559"/>
    </source>
</evidence>
<name>A0A8K2A181_9CYAN</name>
<proteinExistence type="predicted"/>
<gene>
    <name evidence="3" type="ORF">GS597_15735</name>
</gene>
<keyword evidence="1" id="KW-1133">Transmembrane helix</keyword>
<keyword evidence="1" id="KW-0472">Membrane</keyword>
<protein>
    <submittedName>
        <fullName evidence="3">DUF4129 domain-containing protein</fullName>
    </submittedName>
</protein>
<evidence type="ECO:0000256" key="1">
    <source>
        <dbReference type="SAM" id="Phobius"/>
    </source>
</evidence>
<comment type="caution">
    <text evidence="3">The sequence shown here is derived from an EMBL/GenBank/DDBJ whole genome shotgun (WGS) entry which is preliminary data.</text>
</comment>
<feature type="domain" description="Protein-glutamine gamma-glutamyltransferase-like C-terminal" evidence="2">
    <location>
        <begin position="135"/>
        <end position="212"/>
    </location>
</feature>
<evidence type="ECO:0000313" key="4">
    <source>
        <dbReference type="Proteomes" id="UP000607397"/>
    </source>
</evidence>
<dbReference type="AlphaFoldDB" id="A0A8K2A181"/>
<sequence>MEGQARPTLAMVLAMMPSHIDRLLWQGQSWLRQIGEWVQFQLQQWWQAEGASDQAPPPWLETLLQWGVRVLAVVLVAGVLFWGCRQLQGRWLRSRPAVPAQWQRPVETTRTVAQWLAAAQQLQQQQDYTAALRALYMALLQHLEALGWLAQNAAGTDQEYLQQLEALLGMQPQHSVQIAQHWRQIIQAHETAYYGAQPVEAPLFQQCQQAYQVLAAELRSPQS</sequence>
<reference evidence="3" key="1">
    <citation type="submission" date="2019-12" db="EMBL/GenBank/DDBJ databases">
        <title>High-Quality draft genome sequences of three cyanobacteria isolated from the limestone walls of the Old Cathedral of Coimbra.</title>
        <authorList>
            <person name="Tiago I."/>
            <person name="Soares F."/>
            <person name="Portugal A."/>
        </authorList>
    </citation>
    <scope>NUCLEOTIDE SEQUENCE [LARGE SCALE GENOMIC DNA]</scope>
    <source>
        <strain evidence="3">C</strain>
    </source>
</reference>
<keyword evidence="4" id="KW-1185">Reference proteome</keyword>
<accession>A0A8K2A181</accession>
<dbReference type="Pfam" id="PF13559">
    <property type="entry name" value="DUF4129"/>
    <property type="match status" value="1"/>
</dbReference>
<dbReference type="RefSeq" id="WP_161826410.1">
    <property type="nucleotide sequence ID" value="NZ_WVIC01000036.1"/>
</dbReference>
<feature type="transmembrane region" description="Helical" evidence="1">
    <location>
        <begin position="66"/>
        <end position="84"/>
    </location>
</feature>
<dbReference type="Proteomes" id="UP000607397">
    <property type="component" value="Unassembled WGS sequence"/>
</dbReference>
<dbReference type="EMBL" id="WVIC01000036">
    <property type="protein sequence ID" value="NCJ07932.1"/>
    <property type="molecule type" value="Genomic_DNA"/>
</dbReference>
<keyword evidence="1" id="KW-0812">Transmembrane</keyword>
<organism evidence="3 4">
    <name type="scientific">Petrachloros mirabilis ULC683</name>
    <dbReference type="NCBI Taxonomy" id="2781853"/>
    <lineage>
        <taxon>Bacteria</taxon>
        <taxon>Bacillati</taxon>
        <taxon>Cyanobacteriota</taxon>
        <taxon>Cyanophyceae</taxon>
        <taxon>Synechococcales</taxon>
        <taxon>Petrachlorosaceae</taxon>
        <taxon>Petrachloros</taxon>
        <taxon>Petrachloros mirabilis</taxon>
    </lineage>
</organism>